<keyword evidence="3" id="KW-1185">Reference proteome</keyword>
<name>A0A9Q9AX58_9PEZI</name>
<evidence type="ECO:0000256" key="1">
    <source>
        <dbReference type="SAM" id="MobiDB-lite"/>
    </source>
</evidence>
<accession>A0A9Q9AX58</accession>
<organism evidence="2 3">
    <name type="scientific">Septoria linicola</name>
    <dbReference type="NCBI Taxonomy" id="215465"/>
    <lineage>
        <taxon>Eukaryota</taxon>
        <taxon>Fungi</taxon>
        <taxon>Dikarya</taxon>
        <taxon>Ascomycota</taxon>
        <taxon>Pezizomycotina</taxon>
        <taxon>Dothideomycetes</taxon>
        <taxon>Dothideomycetidae</taxon>
        <taxon>Mycosphaerellales</taxon>
        <taxon>Mycosphaerellaceae</taxon>
        <taxon>Septoria</taxon>
    </lineage>
</organism>
<gene>
    <name evidence="2" type="ORF">Slin15195_G100840</name>
</gene>
<dbReference type="AlphaFoldDB" id="A0A9Q9AX58"/>
<reference evidence="2" key="1">
    <citation type="submission" date="2022-06" db="EMBL/GenBank/DDBJ databases">
        <title>Complete genome sequences of two strains of the flax pathogen Septoria linicola.</title>
        <authorList>
            <person name="Lapalu N."/>
            <person name="Simon A."/>
            <person name="Demenou B."/>
            <person name="Paumier D."/>
            <person name="Guillot M.-P."/>
            <person name="Gout L."/>
            <person name="Valade R."/>
        </authorList>
    </citation>
    <scope>NUCLEOTIDE SEQUENCE</scope>
    <source>
        <strain evidence="2">SE15195</strain>
    </source>
</reference>
<sequence>MGGILSSQPPTSDSTLGSDPGAQPGAEDAQESSGSTGMEVDENVIDFDNSDQWKAKGVCTSVQRRSKSCGLVGFLED</sequence>
<evidence type="ECO:0000313" key="2">
    <source>
        <dbReference type="EMBL" id="USW56765.1"/>
    </source>
</evidence>
<proteinExistence type="predicted"/>
<feature type="region of interest" description="Disordered" evidence="1">
    <location>
        <begin position="1"/>
        <end position="49"/>
    </location>
</feature>
<dbReference type="Proteomes" id="UP001056384">
    <property type="component" value="Chromosome 9"/>
</dbReference>
<protein>
    <submittedName>
        <fullName evidence="2">Uncharacterized protein</fullName>
    </submittedName>
</protein>
<feature type="compositionally biased region" description="Polar residues" evidence="1">
    <location>
        <begin position="1"/>
        <end position="17"/>
    </location>
</feature>
<feature type="compositionally biased region" description="Acidic residues" evidence="1">
    <location>
        <begin position="39"/>
        <end position="49"/>
    </location>
</feature>
<dbReference type="EMBL" id="CP099426">
    <property type="protein sequence ID" value="USW56765.1"/>
    <property type="molecule type" value="Genomic_DNA"/>
</dbReference>
<evidence type="ECO:0000313" key="3">
    <source>
        <dbReference type="Proteomes" id="UP001056384"/>
    </source>
</evidence>